<name>A0A9W6GWW4_9HYPH</name>
<feature type="signal peptide" evidence="1">
    <location>
        <begin position="1"/>
        <end position="22"/>
    </location>
</feature>
<sequence length="87" mass="8718">MCFSKTIVVLALGAVMAMSANAAVAGGVTIPTKPLPPGCKAVAKDLLPNAKWFGAKCIPVGGANGCFCSAVVCGRKVKEVSCQSAPH</sequence>
<evidence type="ECO:0000313" key="2">
    <source>
        <dbReference type="EMBL" id="GLI94616.1"/>
    </source>
</evidence>
<dbReference type="AlphaFoldDB" id="A0A9W6GWW4"/>
<feature type="chain" id="PRO_5040893581" evidence="1">
    <location>
        <begin position="23"/>
        <end position="87"/>
    </location>
</feature>
<reference evidence="2" key="1">
    <citation type="journal article" date="2023" name="Int. J. Syst. Evol. Microbiol.">
        <title>Methylocystis iwaonis sp. nov., a type II methane-oxidizing bacterium from surface soil of a rice paddy field in Japan, and emended description of the genus Methylocystis (ex Whittenbury et al. 1970) Bowman et al. 1993.</title>
        <authorList>
            <person name="Kaise H."/>
            <person name="Sawadogo J.B."/>
            <person name="Alam M.S."/>
            <person name="Ueno C."/>
            <person name="Dianou D."/>
            <person name="Shinjo R."/>
            <person name="Asakawa S."/>
        </authorList>
    </citation>
    <scope>NUCLEOTIDE SEQUENCE</scope>
    <source>
        <strain evidence="2">LMG27198</strain>
    </source>
</reference>
<keyword evidence="3" id="KW-1185">Reference proteome</keyword>
<dbReference type="EMBL" id="BSEC01000001">
    <property type="protein sequence ID" value="GLI94616.1"/>
    <property type="molecule type" value="Genomic_DNA"/>
</dbReference>
<dbReference type="Proteomes" id="UP001144323">
    <property type="component" value="Unassembled WGS sequence"/>
</dbReference>
<keyword evidence="1" id="KW-0732">Signal</keyword>
<evidence type="ECO:0000256" key="1">
    <source>
        <dbReference type="SAM" id="SignalP"/>
    </source>
</evidence>
<gene>
    <name evidence="2" type="ORF">LMG27198_36080</name>
</gene>
<organism evidence="2 3">
    <name type="scientific">Methylocystis echinoides</name>
    <dbReference type="NCBI Taxonomy" id="29468"/>
    <lineage>
        <taxon>Bacteria</taxon>
        <taxon>Pseudomonadati</taxon>
        <taxon>Pseudomonadota</taxon>
        <taxon>Alphaproteobacteria</taxon>
        <taxon>Hyphomicrobiales</taxon>
        <taxon>Methylocystaceae</taxon>
        <taxon>Methylocystis</taxon>
    </lineage>
</organism>
<protein>
    <submittedName>
        <fullName evidence="2">Uncharacterized protein</fullName>
    </submittedName>
</protein>
<dbReference type="RefSeq" id="WP_281804729.1">
    <property type="nucleotide sequence ID" value="NZ_BSEC01000001.1"/>
</dbReference>
<comment type="caution">
    <text evidence="2">The sequence shown here is derived from an EMBL/GenBank/DDBJ whole genome shotgun (WGS) entry which is preliminary data.</text>
</comment>
<evidence type="ECO:0000313" key="3">
    <source>
        <dbReference type="Proteomes" id="UP001144323"/>
    </source>
</evidence>
<proteinExistence type="predicted"/>
<accession>A0A9W6GWW4</accession>